<dbReference type="NCBIfam" id="TIGR01537">
    <property type="entry name" value="portal_HK97"/>
    <property type="match status" value="1"/>
</dbReference>
<dbReference type="InterPro" id="IPR006427">
    <property type="entry name" value="Portal_HK97"/>
</dbReference>
<organism evidence="2 3">
    <name type="scientific">Alsobacter metallidurans</name>
    <dbReference type="NCBI Taxonomy" id="340221"/>
    <lineage>
        <taxon>Bacteria</taxon>
        <taxon>Pseudomonadati</taxon>
        <taxon>Pseudomonadota</taxon>
        <taxon>Alphaproteobacteria</taxon>
        <taxon>Hyphomicrobiales</taxon>
        <taxon>Alsobacteraceae</taxon>
        <taxon>Alsobacter</taxon>
    </lineage>
</organism>
<proteinExistence type="predicted"/>
<accession>A0A917I4H6</accession>
<evidence type="ECO:0000313" key="3">
    <source>
        <dbReference type="Proteomes" id="UP000603912"/>
    </source>
</evidence>
<evidence type="ECO:0000256" key="1">
    <source>
        <dbReference type="SAM" id="MobiDB-lite"/>
    </source>
</evidence>
<sequence>MSSLLSRLMGRGGRVAAPVSAPHAKASRTGPLIAFPSIGRPVWTPRDYAALAREGYQRNAVVYRAVRMVAEAAASVPLLVYRDGREEPDHPLARLLARPNPRDASAALFDALYGHLLVAGNAYLELASVRGEPRELYALRPDRMKVVPGPDGWAQAYDYTVGARTVRFAQDHRDGGDGPPPILHLTLFNPLDDHYGFAPTEAAAVALDIHNAAGAWNKALLDNAARPSGALVYAGAAGMNLSDEQFDRIKEELEASFQGAANAGRPLLLEGGLDWKPLSMSPKDMDFIQAKAAAAREIALAFGVPPMLLGLPGDNTYSNYAEANRSFWRQTVIPLVTRTAASLAHWLAPAFDGALRLEPDLDGVDALAPEREALWARIGAAGFLTDDEKREAVGYGAKPASARPGAGKGGWGGVDPLPGDVVASPAGGDGLGGGGGGSWQNQPRVPAGNPEGGQWTDGSGEGQTNRR</sequence>
<feature type="region of interest" description="Disordered" evidence="1">
    <location>
        <begin position="397"/>
        <end position="467"/>
    </location>
</feature>
<name>A0A917I4H6_9HYPH</name>
<dbReference type="Pfam" id="PF04860">
    <property type="entry name" value="Phage_portal"/>
    <property type="match status" value="1"/>
</dbReference>
<keyword evidence="3" id="KW-1185">Reference proteome</keyword>
<dbReference type="RefSeq" id="WP_188516827.1">
    <property type="nucleotide sequence ID" value="NZ_BMES01000001.1"/>
</dbReference>
<protein>
    <submittedName>
        <fullName evidence="2">Portal protein</fullName>
    </submittedName>
</protein>
<dbReference type="EMBL" id="BMES01000001">
    <property type="protein sequence ID" value="GGH13834.1"/>
    <property type="molecule type" value="Genomic_DNA"/>
</dbReference>
<reference evidence="2" key="1">
    <citation type="journal article" date="2014" name="Int. J. Syst. Evol. Microbiol.">
        <title>Complete genome sequence of Corynebacterium casei LMG S-19264T (=DSM 44701T), isolated from a smear-ripened cheese.</title>
        <authorList>
            <consortium name="US DOE Joint Genome Institute (JGI-PGF)"/>
            <person name="Walter F."/>
            <person name="Albersmeier A."/>
            <person name="Kalinowski J."/>
            <person name="Ruckert C."/>
        </authorList>
    </citation>
    <scope>NUCLEOTIDE SEQUENCE</scope>
    <source>
        <strain evidence="2">CGMCC 1.12214</strain>
    </source>
</reference>
<evidence type="ECO:0000313" key="2">
    <source>
        <dbReference type="EMBL" id="GGH13834.1"/>
    </source>
</evidence>
<gene>
    <name evidence="2" type="ORF">GCM10007036_12700</name>
</gene>
<feature type="compositionally biased region" description="Gly residues" evidence="1">
    <location>
        <begin position="427"/>
        <end position="438"/>
    </location>
</feature>
<reference evidence="2" key="2">
    <citation type="submission" date="2020-09" db="EMBL/GenBank/DDBJ databases">
        <authorList>
            <person name="Sun Q."/>
            <person name="Zhou Y."/>
        </authorList>
    </citation>
    <scope>NUCLEOTIDE SEQUENCE</scope>
    <source>
        <strain evidence="2">CGMCC 1.12214</strain>
    </source>
</reference>
<comment type="caution">
    <text evidence="2">The sequence shown here is derived from an EMBL/GenBank/DDBJ whole genome shotgun (WGS) entry which is preliminary data.</text>
</comment>
<dbReference type="Proteomes" id="UP000603912">
    <property type="component" value="Unassembled WGS sequence"/>
</dbReference>
<dbReference type="InterPro" id="IPR006944">
    <property type="entry name" value="Phage/GTA_portal"/>
</dbReference>
<dbReference type="AlphaFoldDB" id="A0A917I4H6"/>